<sequence length="180" mass="21730">MKPFHSLPNNSLLKHFFSSPSHQRKFENYQQHPSTQTKKELDQAFKCFYEEVRLVAYFSRFLSSEATTFKKKIQKYEYTHSFVLDKPVFENNREPKINMIEDDNFFNYYHQHEEHIEECITNEYTYHCVKMLTKREKTVLYLHFYACLTNVEIAQKLAVSPQAISKTKKNALRKLRRSRI</sequence>
<evidence type="ECO:0000313" key="2">
    <source>
        <dbReference type="EMBL" id="SFQ88527.1"/>
    </source>
</evidence>
<proteinExistence type="predicted"/>
<dbReference type="GeneID" id="93713568"/>
<evidence type="ECO:0000259" key="1">
    <source>
        <dbReference type="Pfam" id="PF04545"/>
    </source>
</evidence>
<keyword evidence="3" id="KW-1185">Reference proteome</keyword>
<dbReference type="EMBL" id="FOXX01000027">
    <property type="protein sequence ID" value="SFQ88527.1"/>
    <property type="molecule type" value="Genomic_DNA"/>
</dbReference>
<accession>A0A1I6C5T0</accession>
<dbReference type="InterPro" id="IPR007630">
    <property type="entry name" value="RNA_pol_sigma70_r4"/>
</dbReference>
<comment type="caution">
    <text evidence="2">The sequence shown here is derived from an EMBL/GenBank/DDBJ whole genome shotgun (WGS) entry which is preliminary data.</text>
</comment>
<dbReference type="InterPro" id="IPR013324">
    <property type="entry name" value="RNA_pol_sigma_r3/r4-like"/>
</dbReference>
<organism evidence="2 3">
    <name type="scientific">Priestia endophytica DSM 13796</name>
    <dbReference type="NCBI Taxonomy" id="1121089"/>
    <lineage>
        <taxon>Bacteria</taxon>
        <taxon>Bacillati</taxon>
        <taxon>Bacillota</taxon>
        <taxon>Bacilli</taxon>
        <taxon>Bacillales</taxon>
        <taxon>Bacillaceae</taxon>
        <taxon>Priestia</taxon>
    </lineage>
</organism>
<dbReference type="Pfam" id="PF04545">
    <property type="entry name" value="Sigma70_r4"/>
    <property type="match status" value="1"/>
</dbReference>
<gene>
    <name evidence="2" type="ORF">SAMN02745910_05060</name>
</gene>
<feature type="domain" description="RNA polymerase sigma-70 region 4" evidence="1">
    <location>
        <begin position="132"/>
        <end position="176"/>
    </location>
</feature>
<evidence type="ECO:0000313" key="3">
    <source>
        <dbReference type="Proteomes" id="UP000182762"/>
    </source>
</evidence>
<protein>
    <submittedName>
        <fullName evidence="2">RNA polymerase sigma factor, sigma-70 family</fullName>
    </submittedName>
</protein>
<dbReference type="NCBIfam" id="TIGR02937">
    <property type="entry name" value="sigma70-ECF"/>
    <property type="match status" value="1"/>
</dbReference>
<dbReference type="InterPro" id="IPR014284">
    <property type="entry name" value="RNA_pol_sigma-70_dom"/>
</dbReference>
<name>A0A1I6C5T0_9BACI</name>
<dbReference type="SUPFAM" id="SSF88659">
    <property type="entry name" value="Sigma3 and sigma4 domains of RNA polymerase sigma factors"/>
    <property type="match status" value="1"/>
</dbReference>
<dbReference type="Gene3D" id="1.20.140.160">
    <property type="match status" value="1"/>
</dbReference>
<dbReference type="CDD" id="cd06171">
    <property type="entry name" value="Sigma70_r4"/>
    <property type="match status" value="1"/>
</dbReference>
<dbReference type="Proteomes" id="UP000182762">
    <property type="component" value="Unassembled WGS sequence"/>
</dbReference>
<dbReference type="RefSeq" id="WP_061803984.1">
    <property type="nucleotide sequence ID" value="NZ_FOXX01000027.1"/>
</dbReference>
<reference evidence="2 3" key="1">
    <citation type="submission" date="2016-10" db="EMBL/GenBank/DDBJ databases">
        <authorList>
            <person name="Varghese N."/>
            <person name="Submissions S."/>
        </authorList>
    </citation>
    <scope>NUCLEOTIDE SEQUENCE [LARGE SCALE GENOMIC DNA]</scope>
    <source>
        <strain evidence="2 3">DSM 13796</strain>
    </source>
</reference>